<dbReference type="InterPro" id="IPR050953">
    <property type="entry name" value="N4_N6_ade-DNA_methylase"/>
</dbReference>
<evidence type="ECO:0000313" key="8">
    <source>
        <dbReference type="EMBL" id="PCR88619.1"/>
    </source>
</evidence>
<evidence type="ECO:0000256" key="2">
    <source>
        <dbReference type="ARBA" id="ARBA00022603"/>
    </source>
</evidence>
<evidence type="ECO:0000259" key="7">
    <source>
        <dbReference type="Pfam" id="PF07669"/>
    </source>
</evidence>
<accession>A0A2A5QP84</accession>
<dbReference type="Proteomes" id="UP000219689">
    <property type="component" value="Unassembled WGS sequence"/>
</dbReference>
<evidence type="ECO:0000256" key="4">
    <source>
        <dbReference type="ARBA" id="ARBA00022691"/>
    </source>
</evidence>
<keyword evidence="9" id="KW-1185">Reference proteome</keyword>
<dbReference type="EC" id="2.1.1.72" evidence="1"/>
<dbReference type="InterPro" id="IPR029063">
    <property type="entry name" value="SAM-dependent_MTases_sf"/>
</dbReference>
<dbReference type="Gene3D" id="3.40.50.150">
    <property type="entry name" value="Vaccinia Virus protein VP39"/>
    <property type="match status" value="1"/>
</dbReference>
<dbReference type="EMBL" id="NXNI01000003">
    <property type="protein sequence ID" value="PCR88619.1"/>
    <property type="molecule type" value="Genomic_DNA"/>
</dbReference>
<dbReference type="GO" id="GO:0006304">
    <property type="term" value="P:DNA modification"/>
    <property type="evidence" value="ECO:0007669"/>
    <property type="project" value="InterPro"/>
</dbReference>
<dbReference type="RefSeq" id="WP_097382085.1">
    <property type="nucleotide sequence ID" value="NZ_NXNI01000003.1"/>
</dbReference>
<dbReference type="PANTHER" id="PTHR33841:SF1">
    <property type="entry name" value="DNA METHYLTRANSFERASE A"/>
    <property type="match status" value="1"/>
</dbReference>
<dbReference type="CDD" id="cd02440">
    <property type="entry name" value="AdoMet_MTases"/>
    <property type="match status" value="1"/>
</dbReference>
<dbReference type="AlphaFoldDB" id="A0A2A5QP84"/>
<dbReference type="PRINTS" id="PR00507">
    <property type="entry name" value="N12N6MTFRASE"/>
</dbReference>
<comment type="caution">
    <text evidence="8">The sequence shown here is derived from an EMBL/GenBank/DDBJ whole genome shotgun (WGS) entry which is preliminary data.</text>
</comment>
<comment type="catalytic activity">
    <reaction evidence="5">
        <text>a 2'-deoxyadenosine in DNA + S-adenosyl-L-methionine = an N(6)-methyl-2'-deoxyadenosine in DNA + S-adenosyl-L-homocysteine + H(+)</text>
        <dbReference type="Rhea" id="RHEA:15197"/>
        <dbReference type="Rhea" id="RHEA-COMP:12418"/>
        <dbReference type="Rhea" id="RHEA-COMP:12419"/>
        <dbReference type="ChEBI" id="CHEBI:15378"/>
        <dbReference type="ChEBI" id="CHEBI:57856"/>
        <dbReference type="ChEBI" id="CHEBI:59789"/>
        <dbReference type="ChEBI" id="CHEBI:90615"/>
        <dbReference type="ChEBI" id="CHEBI:90616"/>
        <dbReference type="EC" id="2.1.1.72"/>
    </reaction>
</comment>
<evidence type="ECO:0000256" key="1">
    <source>
        <dbReference type="ARBA" id="ARBA00011900"/>
    </source>
</evidence>
<feature type="region of interest" description="Disordered" evidence="6">
    <location>
        <begin position="272"/>
        <end position="296"/>
    </location>
</feature>
<dbReference type="GO" id="GO:0003676">
    <property type="term" value="F:nucleic acid binding"/>
    <property type="evidence" value="ECO:0007669"/>
    <property type="project" value="InterPro"/>
</dbReference>
<protein>
    <recommendedName>
        <fullName evidence="1">site-specific DNA-methyltransferase (adenine-specific)</fullName>
        <ecNumber evidence="1">2.1.1.72</ecNumber>
    </recommendedName>
</protein>
<sequence length="296" mass="33496">MSDANGYVPTPEPVANLAASTAFGAERPGHVGDDDRRGRLLLPGLGTGNLYDAVHRYCTNGDGWSTARKFDYPLPECVAVETNSELVDEFEAGHPDAEIDVHHADFLLDPPEGEFDWVLANPPFVCYQDIDAAKRDQYRERFRIAQGQFDMFVPFFEQSMRLLKPGGTLLFILPLPALLVPAFEPFRKELRDHFIEPIFYLPPETFAEKVETVMVGVEKQPHSRGHHLWLEALRGWESREILSGLGVDDVDDAVDRYYDEHAFTEEMLKWKDDRERRNQDGGRQSGLEAFTGGTSP</sequence>
<evidence type="ECO:0000256" key="3">
    <source>
        <dbReference type="ARBA" id="ARBA00022679"/>
    </source>
</evidence>
<keyword evidence="3" id="KW-0808">Transferase</keyword>
<evidence type="ECO:0000256" key="5">
    <source>
        <dbReference type="ARBA" id="ARBA00047942"/>
    </source>
</evidence>
<reference evidence="8 9" key="1">
    <citation type="submission" date="2017-09" db="EMBL/GenBank/DDBJ databases">
        <title>Genome sequences of Natrinema ejinorence JCM 13890T.</title>
        <authorList>
            <person name="Roh S.W."/>
            <person name="Kim Y.B."/>
            <person name="Kim J.Y."/>
        </authorList>
    </citation>
    <scope>NUCLEOTIDE SEQUENCE [LARGE SCALE GENOMIC DNA]</scope>
    <source>
        <strain evidence="8 9">JCM 13890</strain>
    </source>
</reference>
<evidence type="ECO:0000313" key="9">
    <source>
        <dbReference type="Proteomes" id="UP000219689"/>
    </source>
</evidence>
<dbReference type="InterPro" id="IPR011639">
    <property type="entry name" value="MethylTrfase_TaqI-like_dom"/>
</dbReference>
<dbReference type="GO" id="GO:0009007">
    <property type="term" value="F:site-specific DNA-methyltransferase (adenine-specific) activity"/>
    <property type="evidence" value="ECO:0007669"/>
    <property type="project" value="UniProtKB-EC"/>
</dbReference>
<keyword evidence="4" id="KW-0949">S-adenosyl-L-methionine</keyword>
<proteinExistence type="predicted"/>
<feature type="domain" description="Type II methyltransferase M.TaqI-like" evidence="7">
    <location>
        <begin position="110"/>
        <end position="189"/>
    </location>
</feature>
<gene>
    <name evidence="8" type="ORF">CP557_21530</name>
</gene>
<keyword evidence="2" id="KW-0489">Methyltransferase</keyword>
<dbReference type="Pfam" id="PF07669">
    <property type="entry name" value="Eco57I"/>
    <property type="match status" value="1"/>
</dbReference>
<dbReference type="GO" id="GO:0032259">
    <property type="term" value="P:methylation"/>
    <property type="evidence" value="ECO:0007669"/>
    <property type="project" value="UniProtKB-KW"/>
</dbReference>
<dbReference type="InterPro" id="IPR002052">
    <property type="entry name" value="DNA_methylase_N6_adenine_CS"/>
</dbReference>
<dbReference type="PROSITE" id="PS00092">
    <property type="entry name" value="N6_MTASE"/>
    <property type="match status" value="1"/>
</dbReference>
<dbReference type="SUPFAM" id="SSF53335">
    <property type="entry name" value="S-adenosyl-L-methionine-dependent methyltransferases"/>
    <property type="match status" value="1"/>
</dbReference>
<evidence type="ECO:0000256" key="6">
    <source>
        <dbReference type="SAM" id="MobiDB-lite"/>
    </source>
</evidence>
<organism evidence="8 9">
    <name type="scientific">Natrinema ejinorense</name>
    <dbReference type="NCBI Taxonomy" id="373386"/>
    <lineage>
        <taxon>Archaea</taxon>
        <taxon>Methanobacteriati</taxon>
        <taxon>Methanobacteriota</taxon>
        <taxon>Stenosarchaea group</taxon>
        <taxon>Halobacteria</taxon>
        <taxon>Halobacteriales</taxon>
        <taxon>Natrialbaceae</taxon>
        <taxon>Natrinema</taxon>
    </lineage>
</organism>
<dbReference type="PANTHER" id="PTHR33841">
    <property type="entry name" value="DNA METHYLTRANSFERASE YEEA-RELATED"/>
    <property type="match status" value="1"/>
</dbReference>
<dbReference type="OrthoDB" id="45790at2157"/>
<name>A0A2A5QP84_9EURY</name>